<evidence type="ECO:0000313" key="1">
    <source>
        <dbReference type="EMBL" id="MBW4546783.1"/>
    </source>
</evidence>
<reference evidence="1" key="2">
    <citation type="journal article" date="2022" name="Microbiol. Resour. Announc.">
        <title>Metagenome Sequencing to Explore Phylogenomics of Terrestrial Cyanobacteria.</title>
        <authorList>
            <person name="Ward R.D."/>
            <person name="Stajich J.E."/>
            <person name="Johansen J.R."/>
            <person name="Huntemann M."/>
            <person name="Clum A."/>
            <person name="Foster B."/>
            <person name="Foster B."/>
            <person name="Roux S."/>
            <person name="Palaniappan K."/>
            <person name="Varghese N."/>
            <person name="Mukherjee S."/>
            <person name="Reddy T.B.K."/>
            <person name="Daum C."/>
            <person name="Copeland A."/>
            <person name="Chen I.A."/>
            <person name="Ivanova N.N."/>
            <person name="Kyrpides N.C."/>
            <person name="Shapiro N."/>
            <person name="Eloe-Fadrosh E.A."/>
            <person name="Pietrasiak N."/>
        </authorList>
    </citation>
    <scope>NUCLEOTIDE SEQUENCE</scope>
    <source>
        <strain evidence="1">CPER-KK1</strain>
    </source>
</reference>
<gene>
    <name evidence="1" type="ORF">KME25_20410</name>
</gene>
<comment type="caution">
    <text evidence="1">The sequence shown here is derived from an EMBL/GenBank/DDBJ whole genome shotgun (WGS) entry which is preliminary data.</text>
</comment>
<dbReference type="EMBL" id="JAHHIF010000029">
    <property type="protein sequence ID" value="MBW4546783.1"/>
    <property type="molecule type" value="Genomic_DNA"/>
</dbReference>
<dbReference type="AlphaFoldDB" id="A0A951PNR1"/>
<accession>A0A951PNR1</accession>
<organism evidence="1 2">
    <name type="scientific">Symplocastrum torsivum CPER-KK1</name>
    <dbReference type="NCBI Taxonomy" id="450513"/>
    <lineage>
        <taxon>Bacteria</taxon>
        <taxon>Bacillati</taxon>
        <taxon>Cyanobacteriota</taxon>
        <taxon>Cyanophyceae</taxon>
        <taxon>Oscillatoriophycideae</taxon>
        <taxon>Oscillatoriales</taxon>
        <taxon>Microcoleaceae</taxon>
        <taxon>Symplocastrum</taxon>
    </lineage>
</organism>
<dbReference type="Proteomes" id="UP000753908">
    <property type="component" value="Unassembled WGS sequence"/>
</dbReference>
<evidence type="ECO:0000313" key="2">
    <source>
        <dbReference type="Proteomes" id="UP000753908"/>
    </source>
</evidence>
<reference evidence="1" key="1">
    <citation type="submission" date="2021-05" db="EMBL/GenBank/DDBJ databases">
        <authorList>
            <person name="Pietrasiak N."/>
            <person name="Ward R."/>
            <person name="Stajich J.E."/>
            <person name="Kurbessoian T."/>
        </authorList>
    </citation>
    <scope>NUCLEOTIDE SEQUENCE</scope>
    <source>
        <strain evidence="1">CPER-KK1</strain>
    </source>
</reference>
<name>A0A951PNR1_9CYAN</name>
<sequence>MILDATVKATFKDASEKLTGYRKRDFIAKVTEDYFDGSARKAETIMGWNRQSVQLGLNERRTGLQCVDNYQARGRHKSEQVLPNLEADIRSLVDTQAQADPKLQSTFLYARISARAVREALVSEAGYTELSRYLRMGD</sequence>
<proteinExistence type="predicted"/>
<protein>
    <submittedName>
        <fullName evidence="1">Uncharacterized protein</fullName>
    </submittedName>
</protein>